<gene>
    <name evidence="1" type="ORF">EOD39_21475</name>
</gene>
<dbReference type="EMBL" id="SCEB01010072">
    <property type="protein sequence ID" value="RXM91148.1"/>
    <property type="molecule type" value="Genomic_DNA"/>
</dbReference>
<comment type="caution">
    <text evidence="1">The sequence shown here is derived from an EMBL/GenBank/DDBJ whole genome shotgun (WGS) entry which is preliminary data.</text>
</comment>
<accession>A0A444USL2</accession>
<name>A0A444USL2_ACIRT</name>
<organism evidence="1 2">
    <name type="scientific">Acipenser ruthenus</name>
    <name type="common">Sterlet sturgeon</name>
    <dbReference type="NCBI Taxonomy" id="7906"/>
    <lineage>
        <taxon>Eukaryota</taxon>
        <taxon>Metazoa</taxon>
        <taxon>Chordata</taxon>
        <taxon>Craniata</taxon>
        <taxon>Vertebrata</taxon>
        <taxon>Euteleostomi</taxon>
        <taxon>Actinopterygii</taxon>
        <taxon>Chondrostei</taxon>
        <taxon>Acipenseriformes</taxon>
        <taxon>Acipenseridae</taxon>
        <taxon>Acipenser</taxon>
    </lineage>
</organism>
<reference evidence="1 2" key="1">
    <citation type="submission" date="2019-01" db="EMBL/GenBank/DDBJ databases">
        <title>Draft Genome and Complete Hox-Cluster Characterization of the Sterlet Sturgeon (Acipenser ruthenus).</title>
        <authorList>
            <person name="Wei Q."/>
        </authorList>
    </citation>
    <scope>NUCLEOTIDE SEQUENCE [LARGE SCALE GENOMIC DNA]</scope>
    <source>
        <strain evidence="1">WHYD16114868_AA</strain>
        <tissue evidence="1">Blood</tissue>
    </source>
</reference>
<keyword evidence="2" id="KW-1185">Reference proteome</keyword>
<dbReference type="Proteomes" id="UP000289886">
    <property type="component" value="Unassembled WGS sequence"/>
</dbReference>
<proteinExistence type="predicted"/>
<evidence type="ECO:0000313" key="1">
    <source>
        <dbReference type="EMBL" id="RXM91148.1"/>
    </source>
</evidence>
<sequence length="148" mass="16453">MGNDNSNTHVANATGKPLRIYYHVERMRLNELVVEGGAEIGGSVSDSGASLSGKISSNVKSVFKPDSRIRYIRLPANDYCKFSGEGELFVCVFVEDNHNEKSCVDTISINFHVPSDRSFIVTANHNIKFQKYGAGLWIDDLGYDHRPK</sequence>
<dbReference type="AlphaFoldDB" id="A0A444USL2"/>
<protein>
    <submittedName>
        <fullName evidence="1">Uncharacterized protein</fullName>
    </submittedName>
</protein>
<evidence type="ECO:0000313" key="2">
    <source>
        <dbReference type="Proteomes" id="UP000289886"/>
    </source>
</evidence>